<protein>
    <submittedName>
        <fullName evidence="1">Uncharacterized protein</fullName>
    </submittedName>
</protein>
<reference evidence="1" key="1">
    <citation type="journal article" date="2014" name="Front. Microbiol.">
        <title>High frequency of phylogenetically diverse reductive dehalogenase-homologous genes in deep subseafloor sedimentary metagenomes.</title>
        <authorList>
            <person name="Kawai M."/>
            <person name="Futagami T."/>
            <person name="Toyoda A."/>
            <person name="Takaki Y."/>
            <person name="Nishi S."/>
            <person name="Hori S."/>
            <person name="Arai W."/>
            <person name="Tsubouchi T."/>
            <person name="Morono Y."/>
            <person name="Uchiyama I."/>
            <person name="Ito T."/>
            <person name="Fujiyama A."/>
            <person name="Inagaki F."/>
            <person name="Takami H."/>
        </authorList>
    </citation>
    <scope>NUCLEOTIDE SEQUENCE</scope>
    <source>
        <strain evidence="1">Expedition CK06-06</strain>
    </source>
</reference>
<dbReference type="AlphaFoldDB" id="X0WKX0"/>
<gene>
    <name evidence="1" type="ORF">S01H1_55260</name>
</gene>
<sequence>MDNLSLEQIERKIQTSVKFIDTMLQETKREDKELHEVLGESYGKYIGLSSPFAEAVKALKGVKAEFDSYLKIVREELASKYRRMYKPERKKKRFE</sequence>
<name>X0WKX0_9ZZZZ</name>
<organism evidence="1">
    <name type="scientific">marine sediment metagenome</name>
    <dbReference type="NCBI Taxonomy" id="412755"/>
    <lineage>
        <taxon>unclassified sequences</taxon>
        <taxon>metagenomes</taxon>
        <taxon>ecological metagenomes</taxon>
    </lineage>
</organism>
<dbReference type="EMBL" id="BARS01035910">
    <property type="protein sequence ID" value="GAG23877.1"/>
    <property type="molecule type" value="Genomic_DNA"/>
</dbReference>
<accession>X0WKX0</accession>
<proteinExistence type="predicted"/>
<evidence type="ECO:0000313" key="1">
    <source>
        <dbReference type="EMBL" id="GAG23877.1"/>
    </source>
</evidence>
<comment type="caution">
    <text evidence="1">The sequence shown here is derived from an EMBL/GenBank/DDBJ whole genome shotgun (WGS) entry which is preliminary data.</text>
</comment>